<reference evidence="2 3" key="1">
    <citation type="submission" date="2018-10" db="EMBL/GenBank/DDBJ databases">
        <title>Genomic Encyclopedia of Archaeal and Bacterial Type Strains, Phase II (KMG-II): from individual species to whole genera.</title>
        <authorList>
            <person name="Goeker M."/>
        </authorList>
    </citation>
    <scope>NUCLEOTIDE SEQUENCE [LARGE SCALE GENOMIC DNA]</scope>
    <source>
        <strain evidence="2 3">DSM 25230</strain>
    </source>
</reference>
<name>A0A495ECI2_9FLAO</name>
<feature type="transmembrane region" description="Helical" evidence="1">
    <location>
        <begin position="351"/>
        <end position="371"/>
    </location>
</feature>
<proteinExistence type="predicted"/>
<dbReference type="AlphaFoldDB" id="A0A495ECI2"/>
<keyword evidence="1" id="KW-0812">Transmembrane</keyword>
<feature type="transmembrane region" description="Helical" evidence="1">
    <location>
        <begin position="400"/>
        <end position="423"/>
    </location>
</feature>
<feature type="transmembrane region" description="Helical" evidence="1">
    <location>
        <begin position="239"/>
        <end position="258"/>
    </location>
</feature>
<feature type="transmembrane region" description="Helical" evidence="1">
    <location>
        <begin position="264"/>
        <end position="282"/>
    </location>
</feature>
<feature type="transmembrane region" description="Helical" evidence="1">
    <location>
        <begin position="478"/>
        <end position="497"/>
    </location>
</feature>
<protein>
    <recommendedName>
        <fullName evidence="4">Exopolysaccharide Exporter (EPS-E)</fullName>
    </recommendedName>
</protein>
<dbReference type="EMBL" id="RBIQ01000007">
    <property type="protein sequence ID" value="RKR14582.1"/>
    <property type="molecule type" value="Genomic_DNA"/>
</dbReference>
<feature type="transmembrane region" description="Helical" evidence="1">
    <location>
        <begin position="102"/>
        <end position="128"/>
    </location>
</feature>
<feature type="transmembrane region" description="Helical" evidence="1">
    <location>
        <begin position="312"/>
        <end position="331"/>
    </location>
</feature>
<dbReference type="OrthoDB" id="442385at2"/>
<feature type="transmembrane region" description="Helical" evidence="1">
    <location>
        <begin position="206"/>
        <end position="227"/>
    </location>
</feature>
<keyword evidence="1" id="KW-1133">Transmembrane helix</keyword>
<comment type="caution">
    <text evidence="2">The sequence shown here is derived from an EMBL/GenBank/DDBJ whole genome shotgun (WGS) entry which is preliminary data.</text>
</comment>
<dbReference type="RefSeq" id="WP_121063925.1">
    <property type="nucleotide sequence ID" value="NZ_RBIQ01000007.1"/>
</dbReference>
<keyword evidence="3" id="KW-1185">Reference proteome</keyword>
<evidence type="ECO:0000313" key="3">
    <source>
        <dbReference type="Proteomes" id="UP000269412"/>
    </source>
</evidence>
<organism evidence="2 3">
    <name type="scientific">Maribacter vaceletii</name>
    <dbReference type="NCBI Taxonomy" id="1206816"/>
    <lineage>
        <taxon>Bacteria</taxon>
        <taxon>Pseudomonadati</taxon>
        <taxon>Bacteroidota</taxon>
        <taxon>Flavobacteriia</taxon>
        <taxon>Flavobacteriales</taxon>
        <taxon>Flavobacteriaceae</taxon>
        <taxon>Maribacter</taxon>
    </lineage>
</organism>
<feature type="transmembrane region" description="Helical" evidence="1">
    <location>
        <begin position="503"/>
        <end position="524"/>
    </location>
</feature>
<accession>A0A495ECI2</accession>
<sequence>MKSLHNNIETVTTSVIQKIGNPVSVMVVLATLESFGIRDKDVFSDYGFVSISDLAKHIYEDLKSRDIESLKNVNELKKAKDKKSVIPVSSYLWMKTKLLVQFYPLGIFHLLPIFLQIASIIVFGYSLWAFIGFNIVQSTSVVFGVIIGLIASGGYVQVLGRQASFYWHHQEYKQAKMVVNKLIESGIKGLLVTFLVISAINFLFNLYPFSFILITCVYAFLIGLLLLVSAPFHTIRQRWVISLAILMATGIALGLKLYTTLHVYVTHWVGIAVAIFISKLFLEYFFNKKKGSYTEETLRPKKLMVIYKNYRYFFYGTLIYVFIFIDRILAWSADIDLTHQFIFLYEKNYEIGMDLAIVIFFMLAGVLEYSIASFSKFLDVKQRNILLVNKDTFNRSLFKMYLGHISLLLLTALLTTTFIYLLITQPWGYQANFGEALDFISVKVCIIGGIGYLFLTWGMLNSLYLFTLDAPKGPLRSILIACLANLIVGFILCRVISYEYSVVGMLVGAGLFMLLTLRETIIFFKKLDYHYYAAY</sequence>
<feature type="transmembrane region" description="Helical" evidence="1">
    <location>
        <begin position="181"/>
        <end position="200"/>
    </location>
</feature>
<gene>
    <name evidence="2" type="ORF">CLV91_0660</name>
</gene>
<dbReference type="Proteomes" id="UP000269412">
    <property type="component" value="Unassembled WGS sequence"/>
</dbReference>
<evidence type="ECO:0000256" key="1">
    <source>
        <dbReference type="SAM" id="Phobius"/>
    </source>
</evidence>
<evidence type="ECO:0000313" key="2">
    <source>
        <dbReference type="EMBL" id="RKR14582.1"/>
    </source>
</evidence>
<evidence type="ECO:0008006" key="4">
    <source>
        <dbReference type="Google" id="ProtNLM"/>
    </source>
</evidence>
<feature type="transmembrane region" description="Helical" evidence="1">
    <location>
        <begin position="439"/>
        <end position="466"/>
    </location>
</feature>
<feature type="transmembrane region" description="Helical" evidence="1">
    <location>
        <begin position="140"/>
        <end position="160"/>
    </location>
</feature>
<keyword evidence="1" id="KW-0472">Membrane</keyword>